<dbReference type="EMBL" id="NOZQ01000149">
    <property type="protein sequence ID" value="OYD15009.1"/>
    <property type="molecule type" value="Genomic_DNA"/>
</dbReference>
<evidence type="ECO:0008006" key="4">
    <source>
        <dbReference type="Google" id="ProtNLM"/>
    </source>
</evidence>
<organism evidence="2 3">
    <name type="scientific">candidate division WOR-3 bacterium JGI_Cruoil_03_44_89</name>
    <dbReference type="NCBI Taxonomy" id="1973748"/>
    <lineage>
        <taxon>Bacteria</taxon>
        <taxon>Bacteria division WOR-3</taxon>
    </lineage>
</organism>
<evidence type="ECO:0000313" key="3">
    <source>
        <dbReference type="Proteomes" id="UP000215215"/>
    </source>
</evidence>
<protein>
    <recommendedName>
        <fullName evidence="4">Ferredoxin</fullName>
    </recommendedName>
</protein>
<accession>A0A235BSL0</accession>
<name>A0A235BSL0_UNCW3</name>
<dbReference type="AlphaFoldDB" id="A0A235BSL0"/>
<comment type="caution">
    <text evidence="2">The sequence shown here is derived from an EMBL/GenBank/DDBJ whole genome shotgun (WGS) entry which is preliminary data.</text>
</comment>
<reference evidence="2 3" key="1">
    <citation type="submission" date="2017-07" db="EMBL/GenBank/DDBJ databases">
        <title>Recovery of genomes from metagenomes via a dereplication, aggregation, and scoring strategy.</title>
        <authorList>
            <person name="Sieber C.M."/>
            <person name="Probst A.J."/>
            <person name="Sharrar A."/>
            <person name="Thomas B.C."/>
            <person name="Hess M."/>
            <person name="Tringe S.G."/>
            <person name="Banfield J.F."/>
        </authorList>
    </citation>
    <scope>NUCLEOTIDE SEQUENCE [LARGE SCALE GENOMIC DNA]</scope>
    <source>
        <strain evidence="2">JGI_Cruoil_03_44_89</strain>
    </source>
</reference>
<feature type="compositionally biased region" description="Gly residues" evidence="1">
    <location>
        <begin position="12"/>
        <end position="34"/>
    </location>
</feature>
<evidence type="ECO:0000313" key="2">
    <source>
        <dbReference type="EMBL" id="OYD15009.1"/>
    </source>
</evidence>
<proteinExistence type="predicted"/>
<gene>
    <name evidence="2" type="ORF">CH333_06740</name>
</gene>
<dbReference type="Proteomes" id="UP000215215">
    <property type="component" value="Unassembled WGS sequence"/>
</dbReference>
<feature type="region of interest" description="Disordered" evidence="1">
    <location>
        <begin position="1"/>
        <end position="34"/>
    </location>
</feature>
<sequence length="78" mass="7743">MPRGDALPAGRQGTGPIGGGSGGRGGAAGRGRMGGNRPGAGAGGYCVCPSCGTRVPHKVGIPCYKQTCPKCKTRMVRE</sequence>
<evidence type="ECO:0000256" key="1">
    <source>
        <dbReference type="SAM" id="MobiDB-lite"/>
    </source>
</evidence>